<evidence type="ECO:0000256" key="5">
    <source>
        <dbReference type="ARBA" id="ARBA00023242"/>
    </source>
</evidence>
<accession>A0A830BZ36</accession>
<keyword evidence="4" id="KW-0804">Transcription</keyword>
<evidence type="ECO:0000256" key="1">
    <source>
        <dbReference type="ARBA" id="ARBA00004123"/>
    </source>
</evidence>
<organism evidence="6 7">
    <name type="scientific">Phtheirospermum japonicum</name>
    <dbReference type="NCBI Taxonomy" id="374723"/>
    <lineage>
        <taxon>Eukaryota</taxon>
        <taxon>Viridiplantae</taxon>
        <taxon>Streptophyta</taxon>
        <taxon>Embryophyta</taxon>
        <taxon>Tracheophyta</taxon>
        <taxon>Spermatophyta</taxon>
        <taxon>Magnoliopsida</taxon>
        <taxon>eudicotyledons</taxon>
        <taxon>Gunneridae</taxon>
        <taxon>Pentapetalae</taxon>
        <taxon>asterids</taxon>
        <taxon>lamiids</taxon>
        <taxon>Lamiales</taxon>
        <taxon>Orobanchaceae</taxon>
        <taxon>Orobanchaceae incertae sedis</taxon>
        <taxon>Phtheirospermum</taxon>
    </lineage>
</organism>
<dbReference type="PANTHER" id="PTHR13690">
    <property type="entry name" value="TRANSCRIPTION FACTOR POSF21-RELATED"/>
    <property type="match status" value="1"/>
</dbReference>
<dbReference type="Proteomes" id="UP000653305">
    <property type="component" value="Unassembled WGS sequence"/>
</dbReference>
<keyword evidence="3" id="KW-0238">DNA-binding</keyword>
<comment type="caution">
    <text evidence="6">The sequence shown here is derived from an EMBL/GenBank/DDBJ whole genome shotgun (WGS) entry which is preliminary data.</text>
</comment>
<protein>
    <submittedName>
        <fullName evidence="6">Transcription factor rf2b</fullName>
    </submittedName>
</protein>
<dbReference type="PANTHER" id="PTHR13690:SF103">
    <property type="entry name" value="BZIP TRANSCRIPTION FACTOR 18"/>
    <property type="match status" value="1"/>
</dbReference>
<dbReference type="OrthoDB" id="1435597at2759"/>
<keyword evidence="7" id="KW-1185">Reference proteome</keyword>
<dbReference type="GO" id="GO:0003677">
    <property type="term" value="F:DNA binding"/>
    <property type="evidence" value="ECO:0007669"/>
    <property type="project" value="UniProtKB-KW"/>
</dbReference>
<dbReference type="InterPro" id="IPR044759">
    <property type="entry name" value="bZIP_RF2"/>
</dbReference>
<evidence type="ECO:0000256" key="3">
    <source>
        <dbReference type="ARBA" id="ARBA00023125"/>
    </source>
</evidence>
<keyword evidence="5" id="KW-0539">Nucleus</keyword>
<keyword evidence="2" id="KW-0805">Transcription regulation</keyword>
<evidence type="ECO:0000256" key="2">
    <source>
        <dbReference type="ARBA" id="ARBA00023015"/>
    </source>
</evidence>
<dbReference type="EMBL" id="BMAC01000192">
    <property type="protein sequence ID" value="GFP89504.1"/>
    <property type="molecule type" value="Genomic_DNA"/>
</dbReference>
<sequence>GYWRSDNLLLDQKREKLVYISELERKVQALQTEATTLSAQLTLFQRDTTGPSSENTDLKLRLQAMEQQAQLRDALNEALKHEVERLKCATSEISNSSNAFNLAMQHMPYNQSYYPSLSQSGPDKAQNVQMPQFHSLQTSMLGHHHHHLRILSDSFQQDTLSSFQGLDIGTRGPPHLVKLKARRFQLVTAVRSNWAFLFLNHIFPLAMRLICLIVHSHGLTFQLFFMKILVF</sequence>
<dbReference type="GO" id="GO:0005634">
    <property type="term" value="C:nucleus"/>
    <property type="evidence" value="ECO:0007669"/>
    <property type="project" value="UniProtKB-SubCell"/>
</dbReference>
<name>A0A830BZ36_9LAMI</name>
<dbReference type="AlphaFoldDB" id="A0A830BZ36"/>
<dbReference type="CDD" id="cd14703">
    <property type="entry name" value="bZIP_plant_RF2"/>
    <property type="match status" value="1"/>
</dbReference>
<evidence type="ECO:0000313" key="6">
    <source>
        <dbReference type="EMBL" id="GFP89504.1"/>
    </source>
</evidence>
<reference evidence="6" key="1">
    <citation type="submission" date="2020-07" db="EMBL/GenBank/DDBJ databases">
        <title>Ethylene signaling mediates host invasion by parasitic plants.</title>
        <authorList>
            <person name="Yoshida S."/>
        </authorList>
    </citation>
    <scope>NUCLEOTIDE SEQUENCE</scope>
    <source>
        <strain evidence="6">Okayama</strain>
    </source>
</reference>
<proteinExistence type="predicted"/>
<evidence type="ECO:0000313" key="7">
    <source>
        <dbReference type="Proteomes" id="UP000653305"/>
    </source>
</evidence>
<feature type="non-terminal residue" evidence="6">
    <location>
        <position position="231"/>
    </location>
</feature>
<evidence type="ECO:0000256" key="4">
    <source>
        <dbReference type="ARBA" id="ARBA00023163"/>
    </source>
</evidence>
<gene>
    <name evidence="6" type="ORF">PHJA_001094000</name>
</gene>
<dbReference type="GO" id="GO:0003700">
    <property type="term" value="F:DNA-binding transcription factor activity"/>
    <property type="evidence" value="ECO:0007669"/>
    <property type="project" value="InterPro"/>
</dbReference>
<comment type="subcellular location">
    <subcellularLocation>
        <location evidence="1">Nucleus</location>
    </subcellularLocation>
</comment>